<dbReference type="GO" id="GO:0005576">
    <property type="term" value="C:extracellular region"/>
    <property type="evidence" value="ECO:0007669"/>
    <property type="project" value="UniProtKB-SubCell"/>
</dbReference>
<evidence type="ECO:0000256" key="4">
    <source>
        <dbReference type="SAM" id="MobiDB-lite"/>
    </source>
</evidence>
<dbReference type="NCBIfam" id="NF033679">
    <property type="entry name" value="DNRLRE_dom"/>
    <property type="match status" value="1"/>
</dbReference>
<dbReference type="InterPro" id="IPR007110">
    <property type="entry name" value="Ig-like_dom"/>
</dbReference>
<dbReference type="Pfam" id="PF17957">
    <property type="entry name" value="Big_7"/>
    <property type="match status" value="1"/>
</dbReference>
<dbReference type="Proteomes" id="UP001319200">
    <property type="component" value="Unassembled WGS sequence"/>
</dbReference>
<dbReference type="PANTHER" id="PTHR19328:SF13">
    <property type="entry name" value="HIPL1 PROTEIN"/>
    <property type="match status" value="1"/>
</dbReference>
<proteinExistence type="predicted"/>
<dbReference type="InterPro" id="IPR011041">
    <property type="entry name" value="Quinoprot_gluc/sorb_DH_b-prop"/>
</dbReference>
<dbReference type="InterPro" id="IPR000421">
    <property type="entry name" value="FA58C"/>
</dbReference>
<evidence type="ECO:0000256" key="2">
    <source>
        <dbReference type="ARBA" id="ARBA00022525"/>
    </source>
</evidence>
<evidence type="ECO:0000259" key="6">
    <source>
        <dbReference type="PROSITE" id="PS50835"/>
    </source>
</evidence>
<dbReference type="PROSITE" id="PS50835">
    <property type="entry name" value="IG_LIKE"/>
    <property type="match status" value="1"/>
</dbReference>
<dbReference type="Gene3D" id="2.120.10.30">
    <property type="entry name" value="TolB, C-terminal domain"/>
    <property type="match status" value="1"/>
</dbReference>
<dbReference type="SUPFAM" id="SSF49785">
    <property type="entry name" value="Galactose-binding domain-like"/>
    <property type="match status" value="2"/>
</dbReference>
<dbReference type="Pfam" id="PF13927">
    <property type="entry name" value="Ig_3"/>
    <property type="match status" value="1"/>
</dbReference>
<gene>
    <name evidence="7" type="ORF">KK083_03285</name>
</gene>
<dbReference type="SUPFAM" id="SSF50952">
    <property type="entry name" value="Soluble quinoprotein glucose dehydrogenase"/>
    <property type="match status" value="1"/>
</dbReference>
<organism evidence="7 8">
    <name type="scientific">Chryseosolibacter histidini</name>
    <dbReference type="NCBI Taxonomy" id="2782349"/>
    <lineage>
        <taxon>Bacteria</taxon>
        <taxon>Pseudomonadati</taxon>
        <taxon>Bacteroidota</taxon>
        <taxon>Cytophagia</taxon>
        <taxon>Cytophagales</taxon>
        <taxon>Chryseotaleaceae</taxon>
        <taxon>Chryseosolibacter</taxon>
    </lineage>
</organism>
<dbReference type="InterPro" id="IPR013783">
    <property type="entry name" value="Ig-like_fold"/>
</dbReference>
<dbReference type="SMART" id="SM00409">
    <property type="entry name" value="IG"/>
    <property type="match status" value="1"/>
</dbReference>
<dbReference type="InterPro" id="IPR036179">
    <property type="entry name" value="Ig-like_dom_sf"/>
</dbReference>
<keyword evidence="3" id="KW-0732">Signal</keyword>
<dbReference type="RefSeq" id="WP_254160672.1">
    <property type="nucleotide sequence ID" value="NZ_JAHESF010000002.1"/>
</dbReference>
<dbReference type="Gene3D" id="2.60.120.260">
    <property type="entry name" value="Galactose-binding domain-like"/>
    <property type="match status" value="2"/>
</dbReference>
<feature type="domain" description="Ig-like" evidence="6">
    <location>
        <begin position="381"/>
        <end position="460"/>
    </location>
</feature>
<evidence type="ECO:0000256" key="1">
    <source>
        <dbReference type="ARBA" id="ARBA00004613"/>
    </source>
</evidence>
<evidence type="ECO:0000313" key="8">
    <source>
        <dbReference type="Proteomes" id="UP001319200"/>
    </source>
</evidence>
<dbReference type="InterPro" id="IPR011042">
    <property type="entry name" value="6-blade_b-propeller_TolB-like"/>
</dbReference>
<dbReference type="Pfam" id="PF00754">
    <property type="entry name" value="F5_F8_type_C"/>
    <property type="match status" value="2"/>
</dbReference>
<keyword evidence="8" id="KW-1185">Reference proteome</keyword>
<dbReference type="InterPro" id="IPR003599">
    <property type="entry name" value="Ig_sub"/>
</dbReference>
<dbReference type="InterPro" id="IPR055372">
    <property type="entry name" value="CBM96"/>
</dbReference>
<protein>
    <submittedName>
        <fullName evidence="7">PQQ-dependent sugar dehydrogenase</fullName>
    </submittedName>
</protein>
<comment type="caution">
    <text evidence="7">The sequence shown here is derived from an EMBL/GenBank/DDBJ whole genome shotgun (WGS) entry which is preliminary data.</text>
</comment>
<dbReference type="Gene3D" id="2.60.40.10">
    <property type="entry name" value="Immunoglobulins"/>
    <property type="match status" value="2"/>
</dbReference>
<evidence type="ECO:0000313" key="7">
    <source>
        <dbReference type="EMBL" id="MBT1695886.1"/>
    </source>
</evidence>
<feature type="region of interest" description="Disordered" evidence="4">
    <location>
        <begin position="1183"/>
        <end position="1204"/>
    </location>
</feature>
<dbReference type="AlphaFoldDB" id="A0AAP2GHC1"/>
<sequence length="1276" mass="135600">MNKKPNLVRSWHILCLIIIIITHWQSIDAIAQTLPANFQRVTVATGLNTPTAMEFTPDGRILICQKGGQLRVYKNGSLLSTPAVTLSVNTAGERGLIGVTVDPAFTTNGFVYLYYSTSGTTKNRVSRFTMSGDVLTNEQVILDFPNDMHMYHNGGGITFGADGKLYVLAGDDTNTANAPDLDSPFGKVLRINSDGTVPAGNPFTGGTVRSKVWGYGLRNPYTLARDPQSGKLFINDVGNATWEEINDATTGGKNFGWPSKEGMCTSGCTGLTNPVYVYSTNRSSPPPNGQGCAINGGTFFNGAISNYPTTYNGKYFFLDYCGGWIDYINPAVASPTRTLFASGLPDGMVYIKQGIDGNLYFLNINNGSLYRIVYTLNNQAPVITQQPQPLTVPQGGTATFSVTATGSQLTYQWRKGTTNIAGATAATYTITNVQSSHEGSYNVMITNPGGSVTSNNATLTVTALPTATITTPANNTMFRAGDVISYAGTGTDPEDGTLPPGAFEWFLDFRHENHGHGGPELVDGVTSGSFIIDTRGHAETHVWYRLYLVVTDSDGAKDTAMVELFPVVSDLAFNTEPAGLQVLVDNIPVSTPLNTEGVSGTTRPIAPVSPQTVGSTTYVFDRWAHGGPASQTITITDNAASYTAIYKVAPAPVILTPTHDAYVRNGIHAGTTHGTTDAANLIVKRALAAQVDNTRETYLKFDLTTITGAIAAVQLKVFGRIEDATLTNLPVEVFSSANTTWTESAITWNNKPATSATALALATVTDATARYYTWDVTDYVRNEVAGGRRVVTLVMKSVPEHNPRTMWNSKETGSNPPQLAVVTDAGGNASPVTSITSPAGGATFTAPASVTIEASAADSDGSITKVEFFNGTTKLGEDTSAPYSFAWTNVPAGGYALRTVATDNLGATGTSSTVNITVQAAPSCPAAIASADDGNVPANVLDDNLSTRWSANGDGQWIQFCLQTEQSVRGVAIAFYSGNTRVSNFDVLTSMDANTWTTAAAGLSSSGTSLDPQNFTFTPRTAKHVRIVGHGNSVNLWNSYTEVDILTVTAPACEPVTASGDDGNVAANVLDNNMATRWSASGDGQWIQFCLNTTSTVSGVQIAFYKGNERRSIFDVLVSMDAAAWTTSATGLQGSGTSLALENFSFSPATARYVRIVGHGNNLNAWNSYTEVRITSTSALTSSTGDNATLREDSDISSHPNPADGQVTITYRVPREGRVILSVHSTGNNNAIKLVDKVHAAGTYQFILDTRSFARGVHVLNLVTSEKTTTHKLLKN</sequence>
<dbReference type="EMBL" id="JAHESF010000002">
    <property type="protein sequence ID" value="MBT1695886.1"/>
    <property type="molecule type" value="Genomic_DNA"/>
</dbReference>
<feature type="domain" description="F5/8 type C" evidence="5">
    <location>
        <begin position="900"/>
        <end position="1048"/>
    </location>
</feature>
<dbReference type="InterPro" id="IPR008979">
    <property type="entry name" value="Galactose-bd-like_sf"/>
</dbReference>
<evidence type="ECO:0000256" key="3">
    <source>
        <dbReference type="ARBA" id="ARBA00022729"/>
    </source>
</evidence>
<feature type="domain" description="F5/8 type C" evidence="5">
    <location>
        <begin position="1067"/>
        <end position="1179"/>
    </location>
</feature>
<dbReference type="PROSITE" id="PS50022">
    <property type="entry name" value="FA58C_3"/>
    <property type="match status" value="2"/>
</dbReference>
<dbReference type="InterPro" id="IPR012938">
    <property type="entry name" value="Glc/Sorbosone_DH"/>
</dbReference>
<name>A0AAP2GHC1_9BACT</name>
<dbReference type="Pfam" id="PF07995">
    <property type="entry name" value="GSDH"/>
    <property type="match status" value="1"/>
</dbReference>
<evidence type="ECO:0000259" key="5">
    <source>
        <dbReference type="PROSITE" id="PS50022"/>
    </source>
</evidence>
<reference evidence="7 8" key="1">
    <citation type="submission" date="2021-05" db="EMBL/GenBank/DDBJ databases">
        <title>A Polyphasic approach of four new species of the genus Ohtaekwangia: Ohtaekwangia histidinii sp. nov., Ohtaekwangia cretensis sp. nov., Ohtaekwangia indiensis sp. nov., Ohtaekwangia reichenbachii sp. nov. from diverse environment.</title>
        <authorList>
            <person name="Octaviana S."/>
        </authorList>
    </citation>
    <scope>NUCLEOTIDE SEQUENCE [LARGE SCALE GENOMIC DNA]</scope>
    <source>
        <strain evidence="7 8">PWU4</strain>
    </source>
</reference>
<dbReference type="PANTHER" id="PTHR19328">
    <property type="entry name" value="HEDGEHOG-INTERACTING PROTEIN"/>
    <property type="match status" value="1"/>
</dbReference>
<keyword evidence="2" id="KW-0964">Secreted</keyword>
<accession>A0AAP2GHC1</accession>
<dbReference type="Pfam" id="PF24517">
    <property type="entry name" value="CBM96"/>
    <property type="match status" value="1"/>
</dbReference>
<comment type="subcellular location">
    <subcellularLocation>
        <location evidence="1">Secreted</location>
    </subcellularLocation>
</comment>
<dbReference type="SUPFAM" id="SSF48726">
    <property type="entry name" value="Immunoglobulin"/>
    <property type="match status" value="1"/>
</dbReference>